<keyword evidence="6" id="KW-0460">Magnesium</keyword>
<keyword evidence="11" id="KW-1185">Reference proteome</keyword>
<dbReference type="GO" id="GO:0070179">
    <property type="term" value="P:D-serine biosynthetic process"/>
    <property type="evidence" value="ECO:0007669"/>
    <property type="project" value="TreeGrafter"/>
</dbReference>
<comment type="cofactor">
    <cofactor evidence="4">
        <name>Mg(2+)</name>
        <dbReference type="ChEBI" id="CHEBI:18420"/>
    </cofactor>
</comment>
<evidence type="ECO:0000256" key="6">
    <source>
        <dbReference type="ARBA" id="ARBA00022842"/>
    </source>
</evidence>
<dbReference type="Proteomes" id="UP001320898">
    <property type="component" value="Unassembled WGS sequence"/>
</dbReference>
<evidence type="ECO:0000256" key="7">
    <source>
        <dbReference type="ARBA" id="ARBA00022898"/>
    </source>
</evidence>
<dbReference type="InterPro" id="IPR001926">
    <property type="entry name" value="TrpB-like_PALP"/>
</dbReference>
<dbReference type="AlphaFoldDB" id="A0AAW5QZX5"/>
<dbReference type="PROSITE" id="PS00165">
    <property type="entry name" value="DEHYDRATASE_SER_THR"/>
    <property type="match status" value="1"/>
</dbReference>
<dbReference type="Pfam" id="PF00291">
    <property type="entry name" value="PALP"/>
    <property type="match status" value="1"/>
</dbReference>
<accession>A0AAW5QZX5</accession>
<dbReference type="PANTHER" id="PTHR43050:SF1">
    <property type="entry name" value="SERINE RACEMASE"/>
    <property type="match status" value="1"/>
</dbReference>
<dbReference type="FunFam" id="3.40.50.1100:FF:000005">
    <property type="entry name" value="Threonine dehydratase catabolic"/>
    <property type="match status" value="1"/>
</dbReference>
<dbReference type="GO" id="GO:0000287">
    <property type="term" value="F:magnesium ion binding"/>
    <property type="evidence" value="ECO:0007669"/>
    <property type="project" value="TreeGrafter"/>
</dbReference>
<evidence type="ECO:0000259" key="9">
    <source>
        <dbReference type="Pfam" id="PF00291"/>
    </source>
</evidence>
<evidence type="ECO:0000256" key="4">
    <source>
        <dbReference type="ARBA" id="ARBA00001946"/>
    </source>
</evidence>
<proteinExistence type="inferred from homology"/>
<dbReference type="EMBL" id="JALIDZ010000005">
    <property type="protein sequence ID" value="MCT8972492.1"/>
    <property type="molecule type" value="Genomic_DNA"/>
</dbReference>
<keyword evidence="7" id="KW-0663">Pyridoxal phosphate</keyword>
<comment type="caution">
    <text evidence="10">The sequence shown here is derived from an EMBL/GenBank/DDBJ whole genome shotgun (WGS) entry which is preliminary data.</text>
</comment>
<evidence type="ECO:0000256" key="3">
    <source>
        <dbReference type="ARBA" id="ARBA00001936"/>
    </source>
</evidence>
<comment type="cofactor">
    <cofactor evidence="3">
        <name>Mn(2+)</name>
        <dbReference type="ChEBI" id="CHEBI:29035"/>
    </cofactor>
</comment>
<comment type="cofactor">
    <cofactor evidence="2">
        <name>pyridoxal 5'-phosphate</name>
        <dbReference type="ChEBI" id="CHEBI:597326"/>
    </cofactor>
</comment>
<evidence type="ECO:0000256" key="5">
    <source>
        <dbReference type="ARBA" id="ARBA00010869"/>
    </source>
</evidence>
<evidence type="ECO:0000313" key="11">
    <source>
        <dbReference type="Proteomes" id="UP001320898"/>
    </source>
</evidence>
<dbReference type="GO" id="GO:0030170">
    <property type="term" value="F:pyridoxal phosphate binding"/>
    <property type="evidence" value="ECO:0007669"/>
    <property type="project" value="InterPro"/>
</dbReference>
<comment type="similarity">
    <text evidence="5">Belongs to the serine/threonine dehydratase family.</text>
</comment>
<dbReference type="InterPro" id="IPR036052">
    <property type="entry name" value="TrpB-like_PALP_sf"/>
</dbReference>
<dbReference type="CDD" id="cd01562">
    <property type="entry name" value="Thr-dehyd"/>
    <property type="match status" value="1"/>
</dbReference>
<dbReference type="GO" id="GO:0030378">
    <property type="term" value="F:serine racemase activity"/>
    <property type="evidence" value="ECO:0007669"/>
    <property type="project" value="TreeGrafter"/>
</dbReference>
<evidence type="ECO:0000313" key="10">
    <source>
        <dbReference type="EMBL" id="MCT8972492.1"/>
    </source>
</evidence>
<dbReference type="Gene3D" id="3.40.50.1100">
    <property type="match status" value="2"/>
</dbReference>
<dbReference type="GO" id="GO:0005524">
    <property type="term" value="F:ATP binding"/>
    <property type="evidence" value="ECO:0007669"/>
    <property type="project" value="TreeGrafter"/>
</dbReference>
<gene>
    <name evidence="10" type="ORF">MUB46_11545</name>
</gene>
<sequence>MNPGITSIPSFDDLQAAAERLAGVAVKTPLIRSPVLDALTGGTVLLKPETLQRTGSFKFRGAYNAIAGLDSAQREQGIVTCSSGNHAQGVAAAAALFGVPATIIMPEDAPRLKRERTESYGARVVPYDRATGDRDAIAADVVAETGGVFVAPYDDAGVICGQGTTGIEIVGQAGEMGFEPDTVLVPCGGGGLTAGVSLAVKSLSPSTSVITVEPEGFDDHARSFRSGHRERNPEKSGSICDSLLANQPGALTFEVNRSRVAGGLAVSDEEALAAVAFAWRELKLVVEPGGAVALAAVLSGKVETKGRTIAVVLSGGNADPTVFARAVGVS</sequence>
<keyword evidence="8" id="KW-0456">Lyase</keyword>
<evidence type="ECO:0000256" key="8">
    <source>
        <dbReference type="ARBA" id="ARBA00023239"/>
    </source>
</evidence>
<comment type="cofactor">
    <cofactor evidence="1">
        <name>Ca(2+)</name>
        <dbReference type="ChEBI" id="CHEBI:29108"/>
    </cofactor>
</comment>
<dbReference type="RefSeq" id="WP_261616075.1">
    <property type="nucleotide sequence ID" value="NZ_JALIDZ010000005.1"/>
</dbReference>
<protein>
    <submittedName>
        <fullName evidence="10">Threonine/serine dehydratase</fullName>
    </submittedName>
</protein>
<dbReference type="PANTHER" id="PTHR43050">
    <property type="entry name" value="SERINE / THREONINE RACEMASE FAMILY MEMBER"/>
    <property type="match status" value="1"/>
</dbReference>
<dbReference type="InterPro" id="IPR000634">
    <property type="entry name" value="Ser/Thr_deHydtase_PyrdxlP-BS"/>
</dbReference>
<dbReference type="GO" id="GO:0003941">
    <property type="term" value="F:L-serine ammonia-lyase activity"/>
    <property type="evidence" value="ECO:0007669"/>
    <property type="project" value="TreeGrafter"/>
</dbReference>
<evidence type="ECO:0000256" key="2">
    <source>
        <dbReference type="ARBA" id="ARBA00001933"/>
    </source>
</evidence>
<name>A0AAW5QZX5_9HYPH</name>
<organism evidence="10 11">
    <name type="scientific">Microbaculum marinisediminis</name>
    <dbReference type="NCBI Taxonomy" id="2931392"/>
    <lineage>
        <taxon>Bacteria</taxon>
        <taxon>Pseudomonadati</taxon>
        <taxon>Pseudomonadota</taxon>
        <taxon>Alphaproteobacteria</taxon>
        <taxon>Hyphomicrobiales</taxon>
        <taxon>Tepidamorphaceae</taxon>
        <taxon>Microbaculum</taxon>
    </lineage>
</organism>
<reference evidence="10 11" key="1">
    <citation type="submission" date="2022-04" db="EMBL/GenBank/DDBJ databases">
        <authorList>
            <person name="Ye Y.-Q."/>
            <person name="Du Z.-J."/>
        </authorList>
    </citation>
    <scope>NUCLEOTIDE SEQUENCE [LARGE SCALE GENOMIC DNA]</scope>
    <source>
        <strain evidence="10 11">A6E488</strain>
    </source>
</reference>
<evidence type="ECO:0000256" key="1">
    <source>
        <dbReference type="ARBA" id="ARBA00001913"/>
    </source>
</evidence>
<dbReference type="SUPFAM" id="SSF53686">
    <property type="entry name" value="Tryptophan synthase beta subunit-like PLP-dependent enzymes"/>
    <property type="match status" value="1"/>
</dbReference>
<feature type="domain" description="Tryptophan synthase beta chain-like PALP" evidence="9">
    <location>
        <begin position="27"/>
        <end position="315"/>
    </location>
</feature>
<dbReference type="GO" id="GO:0018114">
    <property type="term" value="F:threonine racemase activity"/>
    <property type="evidence" value="ECO:0007669"/>
    <property type="project" value="TreeGrafter"/>
</dbReference>